<dbReference type="SUPFAM" id="SSF47923">
    <property type="entry name" value="Ypt/Rab-GAP domain of gyp1p"/>
    <property type="match status" value="2"/>
</dbReference>
<gene>
    <name evidence="3" type="ORF">KUTeg_008125</name>
</gene>
<sequence length="469" mass="54798">MDFVQRELSVDESFEYVDYPSENAQLFDTNSPPTDQSSFEEISIPKESYTEEPSSPTELPVGMDRVRTRAKPLTEEDFKLLLDEDGRLVDEHALRRAVFMGGVDPKIRKEVWQFLFGLYPCTSTYREREDLLLDYLMKYHELKSRWKTMLVLNAKPGASLLQQGLVARYQMEEQSNKLRSPDLCDDNPVTEWEIQQTNKLAAMETVDHPDFSILSRSCKNLDISIPEMEQKINFMKIQAQVFVNRLLIDINSLWKHLRVIDKDVPRTDRDQEFFKIQKDFTEDGMIMKINLVVMLLKEMDPSLLEHLEKQELGDLLFCHRWLLLGFKREFSFDDSLRCFEILSSHHLELNSIEAEKARRQEQMKEFQHIGGGTKIEACDGESDYTFELFMCLALLEECRDELLQCTDIAIVFNIINNLKIDLDDILLKSAKLFYKYCKKSVEDSFLMVETPPILPKVKKKNISFMGNKS</sequence>
<dbReference type="InterPro" id="IPR035969">
    <property type="entry name" value="Rab-GAP_TBC_sf"/>
</dbReference>
<dbReference type="Pfam" id="PF00566">
    <property type="entry name" value="RabGAP-TBC"/>
    <property type="match status" value="1"/>
</dbReference>
<dbReference type="PANTHER" id="PTHR22957:SF466">
    <property type="entry name" value="SI:DKEY-238D18.4"/>
    <property type="match status" value="1"/>
</dbReference>
<keyword evidence="1" id="KW-0343">GTPase activation</keyword>
<dbReference type="InterPro" id="IPR000195">
    <property type="entry name" value="Rab-GAP-TBC_dom"/>
</dbReference>
<dbReference type="EMBL" id="JARBDR010000342">
    <property type="protein sequence ID" value="KAJ8313564.1"/>
    <property type="molecule type" value="Genomic_DNA"/>
</dbReference>
<name>A0ABQ9F879_TEGGR</name>
<comment type="caution">
    <text evidence="3">The sequence shown here is derived from an EMBL/GenBank/DDBJ whole genome shotgun (WGS) entry which is preliminary data.</text>
</comment>
<evidence type="ECO:0000259" key="2">
    <source>
        <dbReference type="PROSITE" id="PS50086"/>
    </source>
</evidence>
<feature type="domain" description="Rab-GAP TBC" evidence="2">
    <location>
        <begin position="102"/>
        <end position="346"/>
    </location>
</feature>
<organism evidence="3 4">
    <name type="scientific">Tegillarca granosa</name>
    <name type="common">Malaysian cockle</name>
    <name type="synonym">Anadara granosa</name>
    <dbReference type="NCBI Taxonomy" id="220873"/>
    <lineage>
        <taxon>Eukaryota</taxon>
        <taxon>Metazoa</taxon>
        <taxon>Spiralia</taxon>
        <taxon>Lophotrochozoa</taxon>
        <taxon>Mollusca</taxon>
        <taxon>Bivalvia</taxon>
        <taxon>Autobranchia</taxon>
        <taxon>Pteriomorphia</taxon>
        <taxon>Arcoida</taxon>
        <taxon>Arcoidea</taxon>
        <taxon>Arcidae</taxon>
        <taxon>Tegillarca</taxon>
    </lineage>
</organism>
<keyword evidence="4" id="KW-1185">Reference proteome</keyword>
<accession>A0ABQ9F879</accession>
<dbReference type="Proteomes" id="UP001217089">
    <property type="component" value="Unassembled WGS sequence"/>
</dbReference>
<evidence type="ECO:0000313" key="4">
    <source>
        <dbReference type="Proteomes" id="UP001217089"/>
    </source>
</evidence>
<proteinExistence type="predicted"/>
<protein>
    <recommendedName>
        <fullName evidence="2">Rab-GAP TBC domain-containing protein</fullName>
    </recommendedName>
</protein>
<evidence type="ECO:0000256" key="1">
    <source>
        <dbReference type="ARBA" id="ARBA00022468"/>
    </source>
</evidence>
<evidence type="ECO:0000313" key="3">
    <source>
        <dbReference type="EMBL" id="KAJ8313564.1"/>
    </source>
</evidence>
<dbReference type="PROSITE" id="PS50086">
    <property type="entry name" value="TBC_RABGAP"/>
    <property type="match status" value="1"/>
</dbReference>
<reference evidence="3 4" key="1">
    <citation type="submission" date="2022-12" db="EMBL/GenBank/DDBJ databases">
        <title>Chromosome-level genome of Tegillarca granosa.</title>
        <authorList>
            <person name="Kim J."/>
        </authorList>
    </citation>
    <scope>NUCLEOTIDE SEQUENCE [LARGE SCALE GENOMIC DNA]</scope>
    <source>
        <strain evidence="3">Teg-2019</strain>
        <tissue evidence="3">Adductor muscle</tissue>
    </source>
</reference>
<dbReference type="Gene3D" id="1.10.472.80">
    <property type="entry name" value="Ypt/Rab-GAP domain of gyp1p, domain 3"/>
    <property type="match status" value="1"/>
</dbReference>
<dbReference type="PANTHER" id="PTHR22957">
    <property type="entry name" value="TBC1 DOMAIN FAMILY MEMBER GTPASE-ACTIVATING PROTEIN"/>
    <property type="match status" value="1"/>
</dbReference>